<evidence type="ECO:0000313" key="1">
    <source>
        <dbReference type="EMBL" id="XBS49942.1"/>
    </source>
</evidence>
<reference evidence="1" key="1">
    <citation type="submission" date="2024-04" db="EMBL/GenBank/DDBJ databases">
        <authorList>
            <person name="Jaglan A.B."/>
            <person name="Vashisth M."/>
            <person name="Anand T."/>
            <person name="Virmani N."/>
            <person name="Bera B."/>
            <person name="Vaid R."/>
        </authorList>
    </citation>
    <scope>NUCLEOTIDE SEQUENCE</scope>
</reference>
<accession>A0AAU7PIR5</accession>
<proteinExistence type="predicted"/>
<organism evidence="1">
    <name type="scientific">Salmonella phage SalP219</name>
    <dbReference type="NCBI Taxonomy" id="3158864"/>
    <lineage>
        <taxon>Viruses</taxon>
        <taxon>Duplodnaviria</taxon>
        <taxon>Heunggongvirae</taxon>
        <taxon>Uroviricota</taxon>
        <taxon>Caudoviricetes</taxon>
        <taxon>Vequintavirinae</taxon>
        <taxon>Seunavirus</taxon>
    </lineage>
</organism>
<sequence>MLITEPKFKVGDVVRDTNTGKIKAISALYWSEGDEHNKAEWAYSIDHLGWLFIGESDLEAANGLS</sequence>
<protein>
    <submittedName>
        <fullName evidence="1">Uncharacterized protein</fullName>
    </submittedName>
</protein>
<dbReference type="EMBL" id="PP595732">
    <property type="protein sequence ID" value="XBS49942.1"/>
    <property type="molecule type" value="Genomic_DNA"/>
</dbReference>
<name>A0AAU7PIR5_9CAUD</name>